<proteinExistence type="predicted"/>
<dbReference type="Pfam" id="PF01053">
    <property type="entry name" value="Cys_Met_Meta_PP"/>
    <property type="match status" value="1"/>
</dbReference>
<gene>
    <name evidence="4" type="ORF">S01H1_71111</name>
</gene>
<dbReference type="InterPro" id="IPR000277">
    <property type="entry name" value="Cys/Met-Metab_PyrdxlP-dep_enz"/>
</dbReference>
<reference evidence="4" key="1">
    <citation type="journal article" date="2014" name="Front. Microbiol.">
        <title>High frequency of phylogenetically diverse reductive dehalogenase-homologous genes in deep subseafloor sedimentary metagenomes.</title>
        <authorList>
            <person name="Kawai M."/>
            <person name="Futagami T."/>
            <person name="Toyoda A."/>
            <person name="Takaki Y."/>
            <person name="Nishi S."/>
            <person name="Hori S."/>
            <person name="Arai W."/>
            <person name="Tsubouchi T."/>
            <person name="Morono Y."/>
            <person name="Uchiyama I."/>
            <person name="Ito T."/>
            <person name="Fujiyama A."/>
            <person name="Inagaki F."/>
            <person name="Takami H."/>
        </authorList>
    </citation>
    <scope>NUCLEOTIDE SEQUENCE</scope>
    <source>
        <strain evidence="4">Expedition CK06-06</strain>
    </source>
</reference>
<comment type="cofactor">
    <cofactor evidence="1">
        <name>pyridoxal 5'-phosphate</name>
        <dbReference type="ChEBI" id="CHEBI:597326"/>
    </cofactor>
</comment>
<evidence type="ECO:0008006" key="5">
    <source>
        <dbReference type="Google" id="ProtNLM"/>
    </source>
</evidence>
<dbReference type="Gene3D" id="3.40.640.10">
    <property type="entry name" value="Type I PLP-dependent aspartate aminotransferase-like (Major domain)"/>
    <property type="match status" value="1"/>
</dbReference>
<dbReference type="AlphaFoldDB" id="X0X787"/>
<dbReference type="GO" id="GO:0019346">
    <property type="term" value="P:transsulfuration"/>
    <property type="evidence" value="ECO:0007669"/>
    <property type="project" value="InterPro"/>
</dbReference>
<accession>X0X787</accession>
<protein>
    <recommendedName>
        <fullName evidence="5">Aminotransferase class I/classII domain-containing protein</fullName>
    </recommendedName>
</protein>
<dbReference type="FunFam" id="3.40.640.10:FF:000046">
    <property type="entry name" value="Cystathionine gamma-lyase"/>
    <property type="match status" value="1"/>
</dbReference>
<evidence type="ECO:0000256" key="1">
    <source>
        <dbReference type="ARBA" id="ARBA00001933"/>
    </source>
</evidence>
<dbReference type="GO" id="GO:0030170">
    <property type="term" value="F:pyridoxal phosphate binding"/>
    <property type="evidence" value="ECO:0007669"/>
    <property type="project" value="InterPro"/>
</dbReference>
<dbReference type="GO" id="GO:0004123">
    <property type="term" value="F:cystathionine gamma-lyase activity"/>
    <property type="evidence" value="ECO:0007669"/>
    <property type="project" value="TreeGrafter"/>
</dbReference>
<name>X0X787_9ZZZZ</name>
<dbReference type="InterPro" id="IPR015421">
    <property type="entry name" value="PyrdxlP-dep_Trfase_major"/>
</dbReference>
<dbReference type="EMBL" id="BARS01047333">
    <property type="protein sequence ID" value="GAG38900.1"/>
    <property type="molecule type" value="Genomic_DNA"/>
</dbReference>
<comment type="caution">
    <text evidence="4">The sequence shown here is derived from an EMBL/GenBank/DDBJ whole genome shotgun (WGS) entry which is preliminary data.</text>
</comment>
<sequence>MSEYRFDTQAVHAGQEPDPTTGSVTPPIHMTTTFKLPEPGPRLLDALFLRGEQPPHVYTRWSNPSLRTLEEKMAALEGAEAGVAFASGMAAVSGVLFTFLGSGDHLVASDVCYAGTVELLGLHLGRYGIDVSLVDTSDADAVRRALRPNTKLVYIETPANPILRLTDIAALADVAHEAGAPLVVDSTFATPVLQRPLALGA</sequence>
<evidence type="ECO:0000256" key="2">
    <source>
        <dbReference type="ARBA" id="ARBA00022898"/>
    </source>
</evidence>
<evidence type="ECO:0000256" key="3">
    <source>
        <dbReference type="SAM" id="MobiDB-lite"/>
    </source>
</evidence>
<dbReference type="GO" id="GO:0005737">
    <property type="term" value="C:cytoplasm"/>
    <property type="evidence" value="ECO:0007669"/>
    <property type="project" value="TreeGrafter"/>
</dbReference>
<dbReference type="InterPro" id="IPR015424">
    <property type="entry name" value="PyrdxlP-dep_Trfase"/>
</dbReference>
<dbReference type="PANTHER" id="PTHR11808">
    <property type="entry name" value="TRANS-SULFURATION ENZYME FAMILY MEMBER"/>
    <property type="match status" value="1"/>
</dbReference>
<feature type="non-terminal residue" evidence="4">
    <location>
        <position position="201"/>
    </location>
</feature>
<dbReference type="SUPFAM" id="SSF53383">
    <property type="entry name" value="PLP-dependent transferases"/>
    <property type="match status" value="1"/>
</dbReference>
<dbReference type="PANTHER" id="PTHR11808:SF85">
    <property type="entry name" value="CYSTATHIONINE GAMMA-LYASE-RELATED"/>
    <property type="match status" value="1"/>
</dbReference>
<feature type="region of interest" description="Disordered" evidence="3">
    <location>
        <begin position="1"/>
        <end position="26"/>
    </location>
</feature>
<organism evidence="4">
    <name type="scientific">marine sediment metagenome</name>
    <dbReference type="NCBI Taxonomy" id="412755"/>
    <lineage>
        <taxon>unclassified sequences</taxon>
        <taxon>metagenomes</taxon>
        <taxon>ecological metagenomes</taxon>
    </lineage>
</organism>
<keyword evidence="2" id="KW-0663">Pyridoxal phosphate</keyword>
<dbReference type="GO" id="GO:0019343">
    <property type="term" value="P:cysteine biosynthetic process via cystathionine"/>
    <property type="evidence" value="ECO:0007669"/>
    <property type="project" value="TreeGrafter"/>
</dbReference>
<evidence type="ECO:0000313" key="4">
    <source>
        <dbReference type="EMBL" id="GAG38900.1"/>
    </source>
</evidence>